<feature type="domain" description="Reverse transcriptase" evidence="8">
    <location>
        <begin position="643"/>
        <end position="935"/>
    </location>
</feature>
<keyword evidence="3" id="KW-0540">Nuclease</keyword>
<dbReference type="Pfam" id="PF00078">
    <property type="entry name" value="RVT_1"/>
    <property type="match status" value="1"/>
</dbReference>
<evidence type="ECO:0000256" key="5">
    <source>
        <dbReference type="ARBA" id="ARBA00022801"/>
    </source>
</evidence>
<dbReference type="SUPFAM" id="SSF56219">
    <property type="entry name" value="DNase I-like"/>
    <property type="match status" value="1"/>
</dbReference>
<keyword evidence="1" id="KW-0808">Transferase</keyword>
<dbReference type="PROSITE" id="PS50878">
    <property type="entry name" value="RT_POL"/>
    <property type="match status" value="1"/>
</dbReference>
<keyword evidence="6" id="KW-0695">RNA-directed DNA polymerase</keyword>
<keyword evidence="7" id="KW-1133">Transmembrane helix</keyword>
<dbReference type="InterPro" id="IPR036691">
    <property type="entry name" value="Endo/exonu/phosph_ase_sf"/>
</dbReference>
<reference evidence="9 10" key="1">
    <citation type="submission" date="2022-01" db="EMBL/GenBank/DDBJ databases">
        <title>A chromosomal length assembly of Cordylochernes scorpioides.</title>
        <authorList>
            <person name="Zeh D."/>
            <person name="Zeh J."/>
        </authorList>
    </citation>
    <scope>NUCLEOTIDE SEQUENCE [LARGE SCALE GENOMIC DNA]</scope>
    <source>
        <strain evidence="9">IN4F17</strain>
        <tissue evidence="9">Whole Body</tissue>
    </source>
</reference>
<dbReference type="InterPro" id="IPR043502">
    <property type="entry name" value="DNA/RNA_pol_sf"/>
</dbReference>
<keyword evidence="5" id="KW-0378">Hydrolase</keyword>
<evidence type="ECO:0000313" key="9">
    <source>
        <dbReference type="EMBL" id="UYV76812.1"/>
    </source>
</evidence>
<dbReference type="InterPro" id="IPR041373">
    <property type="entry name" value="RT_RNaseH"/>
</dbReference>
<sequence length="2029" mass="234991">MYPPCHLTLTQKYSAAYLIRVIAILLIIGGVELNPGPPTKKQTTLSTVRTPETKEVMEDDLKSIVIQIHTELRTLGARLESRLHNIEQKFDEWDQRLTVIETSQKTCLELATKNDLRIKTLEDHGDMLDRKTRENNLIFYGIKGPEAENSDETLCKLVTAINEKMQIQIESEIMRCHRLSKKANAPILVEIPKQTTRIALLRNSYKLRGDKIFVNKDYTLKTQEQRRLLITKKKELSEKGIHSKLRDNKLFANGQKYEVVDGRVNNLVRLTKYMEKQITDGKELILIGDLNIRTGGLGGLYNPTNLRLSLVSERKARDLMISPLAEGLLEFLEDNSLTIINGRSIGDREGDFTFVSERGSSTIDYCIVSQGILEKISDFRIETQMYSDHLPLILKLTVQNTYENKSKGEEYGVMRYRWTAGGIKTFKQELKELQVVKISNLDSSVNTFTQRITEAMSTSGIMYSTKGATGKSKPWFDKNCYDMKKLTKVSLKEFRRTNRKEEDLESYALHRKKYLGLLDDKRRKYIQEKQEILRNIKDSKSFWKTIALFKGATKIQGEITVQEWHEFYCELMSIEEKEKICNIEVRISPSDPILDPEITSEEIGRAIRDLKNNKASGPDDIPNEIIKVLPDSYMGLLEQFYNRALIMGHYPTIWTKSIIHPIFKSGDKDNPSNYRGIALISNFSKLFTTILRSRLNEWVERRNVIPENQAGFRRGRSCVDLIFTLTSLIQLSLRKKRGKLYVFFVDLRKAFDTVPHSLLWKKLTNLGVSYQFIHAIRNYYEQATVAVRWRGSITENIKIHSGVLQGEPLSPLLFILFMTDLIKMYDNSDLTSVYLPEFGDVHLLMYADDIAIIGESRVFIRDVSGMLNHSDGDGSTRLPDISGIALVARDGIDSTTRTERTRMKGRSDTSLTKQKVSSMYRLHRKMSEEWREVIHWSSDLMTTSATTVERGLPMGEPLVCLKNWVSNVKVDMPRHMEVSSTTVSALVCMLIKRSSSSHFVNSLLKFNLLKEYLDVNEMTLNESKSKVMVFRNGGKPSREDRWYWNGKPLTVTRRYNYLGYPLVSTTKTTQAANFFKGKALAAINATTPILAKSKINSLNSAMKLFDSIVMAVLMYAAPIWATEYKDLLDHIQDTFIRRFLNLPRYTPGYKIRPETGRVSLIITALKLTLKYWLRVLSMDTNRLPRICLTRMRQLSCATGAPIRFIKQLSNLLNNNGSSWLTYCNDPDSLRNAIPGILRTAIEQTIQNDLTRITQSKLYSHYRDIYTTFTTEEYFLTELPFPIIRLIAQFRTLSIFFREHHLILLRREDLKCTFCGSGITTEMLHYLFDCAALSEERRKLNDKTGQLCPSFPALINEISKNRTDENVQKITDLIKENPRITLLELEQETGISKTTIGRIVTEDLRLKKTPAKFIPRFLTNEQKLCRLAICEDMLEMTRTDPEWKDKIITGDETWVYGYDPETKHQSAEWRGQGEPRPKKSRILKSRNKVLLVAFLDNKGIVHHEYLPAGQTVIKEMYLSILRRLREAIRKKRPEKWINDIAPNDFFLFPKLKAVLKGRHFDTRVDIIEKSLLALKSIPKEAYKNCFDNWEKRWRWTAAATHHQQEPHKPINLPPYPCKICASHQLPNQIHFHRDCPLKNNNHPKRINPDASSLGVAGVLKQPDEQGILHPIGYFSRKLHPYEKNYTASEIETLAIINSVQRFHTYLHNIHFTLHTDHLPLKWIKNVKNPQETNAKVERLNSTIINRLRCEYNANLKIPWTKYIPKITESYNETVHTTTGFTPKFLYYGIQPQYIEHDTATHTPIEKARKLAIERTIKSHEHSKQLYDIKHPEPIFKEGDQEVRRLENYMKKVEKETDIDMVVDRLTDIILGAAYQSLEVKSSNFTFDTGIKWWNKELEQKKKYFHYVRNLYFHHKAISVNEYKSVRNKYKNSIRKAKRNSWRDFIEENGSNNPFGNAYRTLKKLSSSNQQKGLPIIEQAPVDSKESLIKDLNNELIPDDTTISDTAHHTSIRTIHRILQTPTHAIFIRKK</sequence>
<dbReference type="Proteomes" id="UP001235939">
    <property type="component" value="Chromosome 14"/>
</dbReference>
<name>A0ABY6L6M1_9ARAC</name>
<keyword evidence="2" id="KW-0548">Nucleotidyltransferase</keyword>
<keyword evidence="4" id="KW-0255">Endonuclease</keyword>
<dbReference type="Gene3D" id="3.30.420.10">
    <property type="entry name" value="Ribonuclease H-like superfamily/Ribonuclease H"/>
    <property type="match status" value="3"/>
</dbReference>
<keyword evidence="7" id="KW-0472">Membrane</keyword>
<evidence type="ECO:0000256" key="4">
    <source>
        <dbReference type="ARBA" id="ARBA00022759"/>
    </source>
</evidence>
<organism evidence="9 10">
    <name type="scientific">Cordylochernes scorpioides</name>
    <dbReference type="NCBI Taxonomy" id="51811"/>
    <lineage>
        <taxon>Eukaryota</taxon>
        <taxon>Metazoa</taxon>
        <taxon>Ecdysozoa</taxon>
        <taxon>Arthropoda</taxon>
        <taxon>Chelicerata</taxon>
        <taxon>Arachnida</taxon>
        <taxon>Pseudoscorpiones</taxon>
        <taxon>Cheliferoidea</taxon>
        <taxon>Chernetidae</taxon>
        <taxon>Cordylochernes</taxon>
    </lineage>
</organism>
<dbReference type="InterPro" id="IPR001888">
    <property type="entry name" value="Transposase_1"/>
</dbReference>
<dbReference type="PANTHER" id="PTHR19446">
    <property type="entry name" value="REVERSE TRANSCRIPTASES"/>
    <property type="match status" value="1"/>
</dbReference>
<dbReference type="SUPFAM" id="SSF53098">
    <property type="entry name" value="Ribonuclease H-like"/>
    <property type="match status" value="1"/>
</dbReference>
<dbReference type="CDD" id="cd09274">
    <property type="entry name" value="RNase_HI_RT_Ty3"/>
    <property type="match status" value="1"/>
</dbReference>
<dbReference type="SUPFAM" id="SSF56672">
    <property type="entry name" value="DNA/RNA polymerases"/>
    <property type="match status" value="2"/>
</dbReference>
<evidence type="ECO:0000256" key="7">
    <source>
        <dbReference type="SAM" id="Phobius"/>
    </source>
</evidence>
<dbReference type="CDD" id="cd01650">
    <property type="entry name" value="RT_nLTR_like"/>
    <property type="match status" value="1"/>
</dbReference>
<keyword evidence="7" id="KW-0812">Transmembrane</keyword>
<dbReference type="EMBL" id="CP092876">
    <property type="protein sequence ID" value="UYV76812.1"/>
    <property type="molecule type" value="Genomic_DNA"/>
</dbReference>
<proteinExistence type="predicted"/>
<keyword evidence="10" id="KW-1185">Reference proteome</keyword>
<dbReference type="InterPro" id="IPR036397">
    <property type="entry name" value="RNaseH_sf"/>
</dbReference>
<protein>
    <recommendedName>
        <fullName evidence="8">Reverse transcriptase domain-containing protein</fullName>
    </recommendedName>
</protein>
<gene>
    <name evidence="9" type="ORF">LAZ67_14002087</name>
</gene>
<evidence type="ECO:0000256" key="3">
    <source>
        <dbReference type="ARBA" id="ARBA00022722"/>
    </source>
</evidence>
<feature type="transmembrane region" description="Helical" evidence="7">
    <location>
        <begin position="15"/>
        <end position="33"/>
    </location>
</feature>
<dbReference type="Gene3D" id="3.60.10.10">
    <property type="entry name" value="Endonuclease/exonuclease/phosphatase"/>
    <property type="match status" value="1"/>
</dbReference>
<dbReference type="Pfam" id="PF01359">
    <property type="entry name" value="Transposase_1"/>
    <property type="match status" value="1"/>
</dbReference>
<evidence type="ECO:0000256" key="6">
    <source>
        <dbReference type="ARBA" id="ARBA00022918"/>
    </source>
</evidence>
<evidence type="ECO:0000256" key="2">
    <source>
        <dbReference type="ARBA" id="ARBA00022695"/>
    </source>
</evidence>
<accession>A0ABY6L6M1</accession>
<dbReference type="Pfam" id="PF17917">
    <property type="entry name" value="RT_RNaseH"/>
    <property type="match status" value="1"/>
</dbReference>
<evidence type="ECO:0000259" key="8">
    <source>
        <dbReference type="PROSITE" id="PS50878"/>
    </source>
</evidence>
<evidence type="ECO:0000256" key="1">
    <source>
        <dbReference type="ARBA" id="ARBA00022679"/>
    </source>
</evidence>
<dbReference type="InterPro" id="IPR012337">
    <property type="entry name" value="RNaseH-like_sf"/>
</dbReference>
<evidence type="ECO:0000313" key="10">
    <source>
        <dbReference type="Proteomes" id="UP001235939"/>
    </source>
</evidence>
<dbReference type="InterPro" id="IPR000477">
    <property type="entry name" value="RT_dom"/>
</dbReference>